<dbReference type="Pfam" id="PF13489">
    <property type="entry name" value="Methyltransf_23"/>
    <property type="match status" value="1"/>
</dbReference>
<evidence type="ECO:0008006" key="2">
    <source>
        <dbReference type="Google" id="ProtNLM"/>
    </source>
</evidence>
<name>X0S0R1_9ZZZZ</name>
<dbReference type="EMBL" id="BARS01004209">
    <property type="protein sequence ID" value="GAF74659.1"/>
    <property type="molecule type" value="Genomic_DNA"/>
</dbReference>
<accession>X0S0R1</accession>
<dbReference type="InterPro" id="IPR029063">
    <property type="entry name" value="SAM-dependent_MTases_sf"/>
</dbReference>
<feature type="non-terminal residue" evidence="1">
    <location>
        <position position="1"/>
    </location>
</feature>
<evidence type="ECO:0000313" key="1">
    <source>
        <dbReference type="EMBL" id="GAF74659.1"/>
    </source>
</evidence>
<sequence length="131" mass="14848">LCNLGDRVSLQKCVLPDNDLYGKRFDAVISNSLLHHLQDPFTIWDMINEYAKDGSPVFVMDLMRPETEARARELLGMYASDAPEILQADFYNSLLASYTVDEVREQLKNTGLDLTVEAVSDRHIIAWGLTQ</sequence>
<protein>
    <recommendedName>
        <fullName evidence="2">Methyltransferase type 11 domain-containing protein</fullName>
    </recommendedName>
</protein>
<gene>
    <name evidence="1" type="ORF">S01H1_08201</name>
</gene>
<dbReference type="AlphaFoldDB" id="X0S0R1"/>
<organism evidence="1">
    <name type="scientific">marine sediment metagenome</name>
    <dbReference type="NCBI Taxonomy" id="412755"/>
    <lineage>
        <taxon>unclassified sequences</taxon>
        <taxon>metagenomes</taxon>
        <taxon>ecological metagenomes</taxon>
    </lineage>
</organism>
<comment type="caution">
    <text evidence="1">The sequence shown here is derived from an EMBL/GenBank/DDBJ whole genome shotgun (WGS) entry which is preliminary data.</text>
</comment>
<dbReference type="Gene3D" id="3.40.50.150">
    <property type="entry name" value="Vaccinia Virus protein VP39"/>
    <property type="match status" value="1"/>
</dbReference>
<dbReference type="SUPFAM" id="SSF53335">
    <property type="entry name" value="S-adenosyl-L-methionine-dependent methyltransferases"/>
    <property type="match status" value="1"/>
</dbReference>
<reference evidence="1" key="1">
    <citation type="journal article" date="2014" name="Front. Microbiol.">
        <title>High frequency of phylogenetically diverse reductive dehalogenase-homologous genes in deep subseafloor sedimentary metagenomes.</title>
        <authorList>
            <person name="Kawai M."/>
            <person name="Futagami T."/>
            <person name="Toyoda A."/>
            <person name="Takaki Y."/>
            <person name="Nishi S."/>
            <person name="Hori S."/>
            <person name="Arai W."/>
            <person name="Tsubouchi T."/>
            <person name="Morono Y."/>
            <person name="Uchiyama I."/>
            <person name="Ito T."/>
            <person name="Fujiyama A."/>
            <person name="Inagaki F."/>
            <person name="Takami H."/>
        </authorList>
    </citation>
    <scope>NUCLEOTIDE SEQUENCE</scope>
    <source>
        <strain evidence="1">Expedition CK06-06</strain>
    </source>
</reference>
<proteinExistence type="predicted"/>